<dbReference type="eggNOG" id="KOG3282">
    <property type="taxonomic scope" value="Eukaryota"/>
</dbReference>
<comment type="similarity">
    <text evidence="3">Belongs to the PTH2 family.</text>
</comment>
<dbReference type="OrthoDB" id="1733656at2759"/>
<sequence length="185" mass="19177">MTADAAWPALVVSFLLGLFAGRRSKHQRTGASGLDTSASGAPAGSVIDSTPADAPFASLVPLASAPSGTTADVKLMLIVRRDLKMSPGKIAAQCGHASVGAFRGCTDRALLAAWDRNGQPKIALRCSSLKELLAIERAARQLRIPTFAVRDAGRTQVVAGTITVLAVGPAESAKLQRITGHLKLL</sequence>
<dbReference type="KEGG" id="cme:CYME_CMN038C"/>
<dbReference type="OMA" id="GHAAVEC"/>
<dbReference type="EMBL" id="AP006496">
    <property type="protein sequence ID" value="BAM81176.1"/>
    <property type="molecule type" value="Genomic_DNA"/>
</dbReference>
<dbReference type="RefSeq" id="XP_005537212.1">
    <property type="nucleotide sequence ID" value="XM_005537155.1"/>
</dbReference>
<dbReference type="Proteomes" id="UP000007014">
    <property type="component" value="Chromosome 14"/>
</dbReference>
<evidence type="ECO:0000256" key="3">
    <source>
        <dbReference type="ARBA" id="ARBA00038050"/>
    </source>
</evidence>
<dbReference type="AlphaFoldDB" id="M1UTN5"/>
<evidence type="ECO:0000313" key="6">
    <source>
        <dbReference type="EMBL" id="BAM81176.1"/>
    </source>
</evidence>
<dbReference type="Pfam" id="PF01981">
    <property type="entry name" value="PTH2"/>
    <property type="match status" value="1"/>
</dbReference>
<evidence type="ECO:0000256" key="4">
    <source>
        <dbReference type="ARBA" id="ARBA00048707"/>
    </source>
</evidence>
<protein>
    <recommendedName>
        <fullName evidence="1">peptidyl-tRNA hydrolase</fullName>
        <ecNumber evidence="1">3.1.1.29</ecNumber>
    </recommendedName>
</protein>
<dbReference type="InterPro" id="IPR002833">
    <property type="entry name" value="PTH2"/>
</dbReference>
<dbReference type="GeneID" id="16995264"/>
<dbReference type="GO" id="GO:0004045">
    <property type="term" value="F:peptidyl-tRNA hydrolase activity"/>
    <property type="evidence" value="ECO:0007669"/>
    <property type="project" value="UniProtKB-EC"/>
</dbReference>
<dbReference type="EC" id="3.1.1.29" evidence="1"/>
<reference evidence="6 7" key="1">
    <citation type="journal article" date="2004" name="Nature">
        <title>Genome sequence of the ultrasmall unicellular red alga Cyanidioschyzon merolae 10D.</title>
        <authorList>
            <person name="Matsuzaki M."/>
            <person name="Misumi O."/>
            <person name="Shin-i T."/>
            <person name="Maruyama S."/>
            <person name="Takahara M."/>
            <person name="Miyagishima S."/>
            <person name="Mori T."/>
            <person name="Nishida K."/>
            <person name="Yagisawa F."/>
            <person name="Nishida K."/>
            <person name="Yoshida Y."/>
            <person name="Nishimura Y."/>
            <person name="Nakao S."/>
            <person name="Kobayashi T."/>
            <person name="Momoyama Y."/>
            <person name="Higashiyama T."/>
            <person name="Minoda A."/>
            <person name="Sano M."/>
            <person name="Nomoto H."/>
            <person name="Oishi K."/>
            <person name="Hayashi H."/>
            <person name="Ohta F."/>
            <person name="Nishizaka S."/>
            <person name="Haga S."/>
            <person name="Miura S."/>
            <person name="Morishita T."/>
            <person name="Kabeya Y."/>
            <person name="Terasawa K."/>
            <person name="Suzuki Y."/>
            <person name="Ishii Y."/>
            <person name="Asakawa S."/>
            <person name="Takano H."/>
            <person name="Ohta N."/>
            <person name="Kuroiwa H."/>
            <person name="Tanaka K."/>
            <person name="Shimizu N."/>
            <person name="Sugano S."/>
            <person name="Sato N."/>
            <person name="Nozaki H."/>
            <person name="Ogasawara N."/>
            <person name="Kohara Y."/>
            <person name="Kuroiwa T."/>
        </authorList>
    </citation>
    <scope>NUCLEOTIDE SEQUENCE [LARGE SCALE GENOMIC DNA]</scope>
    <source>
        <strain evidence="6 7">10D</strain>
    </source>
</reference>
<organism evidence="6 7">
    <name type="scientific">Cyanidioschyzon merolae (strain NIES-3377 / 10D)</name>
    <name type="common">Unicellular red alga</name>
    <dbReference type="NCBI Taxonomy" id="280699"/>
    <lineage>
        <taxon>Eukaryota</taxon>
        <taxon>Rhodophyta</taxon>
        <taxon>Bangiophyceae</taxon>
        <taxon>Cyanidiales</taxon>
        <taxon>Cyanidiaceae</taxon>
        <taxon>Cyanidioschyzon</taxon>
    </lineage>
</organism>
<keyword evidence="2" id="KW-0378">Hydrolase</keyword>
<keyword evidence="5" id="KW-0732">Signal</keyword>
<keyword evidence="7" id="KW-1185">Reference proteome</keyword>
<evidence type="ECO:0000256" key="1">
    <source>
        <dbReference type="ARBA" id="ARBA00013260"/>
    </source>
</evidence>
<comment type="catalytic activity">
    <reaction evidence="4">
        <text>an N-acyl-L-alpha-aminoacyl-tRNA + H2O = an N-acyl-L-amino acid + a tRNA + H(+)</text>
        <dbReference type="Rhea" id="RHEA:54448"/>
        <dbReference type="Rhea" id="RHEA-COMP:10123"/>
        <dbReference type="Rhea" id="RHEA-COMP:13883"/>
        <dbReference type="ChEBI" id="CHEBI:15377"/>
        <dbReference type="ChEBI" id="CHEBI:15378"/>
        <dbReference type="ChEBI" id="CHEBI:59874"/>
        <dbReference type="ChEBI" id="CHEBI:78442"/>
        <dbReference type="ChEBI" id="CHEBI:138191"/>
        <dbReference type="EC" id="3.1.1.29"/>
    </reaction>
</comment>
<evidence type="ECO:0000313" key="7">
    <source>
        <dbReference type="Proteomes" id="UP000007014"/>
    </source>
</evidence>
<dbReference type="PANTHER" id="PTHR12649">
    <property type="entry name" value="PEPTIDYL-TRNA HYDROLASE 2"/>
    <property type="match status" value="1"/>
</dbReference>
<evidence type="ECO:0000256" key="2">
    <source>
        <dbReference type="ARBA" id="ARBA00022801"/>
    </source>
</evidence>
<dbReference type="Gramene" id="CMN038CT">
    <property type="protein sequence ID" value="CMN038CT"/>
    <property type="gene ID" value="CMN038C"/>
</dbReference>
<dbReference type="SUPFAM" id="SSF102462">
    <property type="entry name" value="Peptidyl-tRNA hydrolase II"/>
    <property type="match status" value="1"/>
</dbReference>
<reference evidence="6 7" key="2">
    <citation type="journal article" date="2007" name="BMC Biol.">
        <title>A 100%-complete sequence reveals unusually simple genomic features in the hot-spring red alga Cyanidioschyzon merolae.</title>
        <authorList>
            <person name="Nozaki H."/>
            <person name="Takano H."/>
            <person name="Misumi O."/>
            <person name="Terasawa K."/>
            <person name="Matsuzaki M."/>
            <person name="Maruyama S."/>
            <person name="Nishida K."/>
            <person name="Yagisawa F."/>
            <person name="Yoshida Y."/>
            <person name="Fujiwara T."/>
            <person name="Takio S."/>
            <person name="Tamura K."/>
            <person name="Chung S.J."/>
            <person name="Nakamura S."/>
            <person name="Kuroiwa H."/>
            <person name="Tanaka K."/>
            <person name="Sato N."/>
            <person name="Kuroiwa T."/>
        </authorList>
    </citation>
    <scope>NUCLEOTIDE SEQUENCE [LARGE SCALE GENOMIC DNA]</scope>
    <source>
        <strain evidence="6 7">10D</strain>
    </source>
</reference>
<dbReference type="HOGENOM" id="CLU_073661_0_3_1"/>
<dbReference type="GO" id="GO:0005829">
    <property type="term" value="C:cytosol"/>
    <property type="evidence" value="ECO:0007669"/>
    <property type="project" value="TreeGrafter"/>
</dbReference>
<accession>M1UTN5</accession>
<feature type="chain" id="PRO_5004018044" description="peptidyl-tRNA hydrolase" evidence="5">
    <location>
        <begin position="25"/>
        <end position="185"/>
    </location>
</feature>
<dbReference type="FunFam" id="3.40.1490.10:FF:000001">
    <property type="entry name" value="Peptidyl-tRNA hydrolase 2"/>
    <property type="match status" value="1"/>
</dbReference>
<dbReference type="NCBIfam" id="TIGR00283">
    <property type="entry name" value="arch_pth2"/>
    <property type="match status" value="1"/>
</dbReference>
<name>M1UTN5_CYAM1</name>
<dbReference type="CDD" id="cd02430">
    <property type="entry name" value="PTH2"/>
    <property type="match status" value="1"/>
</dbReference>
<dbReference type="InterPro" id="IPR023476">
    <property type="entry name" value="Pep_tRNA_hydro_II_dom_sf"/>
</dbReference>
<proteinExistence type="inferred from homology"/>
<evidence type="ECO:0000256" key="5">
    <source>
        <dbReference type="SAM" id="SignalP"/>
    </source>
</evidence>
<feature type="signal peptide" evidence="5">
    <location>
        <begin position="1"/>
        <end position="24"/>
    </location>
</feature>
<dbReference type="PANTHER" id="PTHR12649:SF11">
    <property type="entry name" value="PEPTIDYL-TRNA HYDROLASE 2, MITOCHONDRIAL"/>
    <property type="match status" value="1"/>
</dbReference>
<dbReference type="Gene3D" id="3.40.1490.10">
    <property type="entry name" value="Bit1"/>
    <property type="match status" value="1"/>
</dbReference>
<gene>
    <name evidence="6" type="ORF">CYME_CMN038C</name>
</gene>